<evidence type="ECO:0000256" key="1">
    <source>
        <dbReference type="ARBA" id="ARBA00008007"/>
    </source>
</evidence>
<accession>A0A1F6E5F4</accession>
<dbReference type="InterPro" id="IPR000836">
    <property type="entry name" value="PRTase_dom"/>
</dbReference>
<sequence length="210" mass="23265">MWARLLDFLFPLRTDEAIVRELSVDQFLSRLEPQLETRTNPPTVALLPFADRKVQAVIHEAKYHGSSKAFELLASALADYLRNDDRFDGLASAVLIPIPLGAKRRRERGFNQVEEVARRVGRELGISLVTDLLTRTRETVTQVTLPKAERAKNMRGAFAIPDSKVSLIYRTDFTYVVIDDVTTTGATLSAAISALKAAGAHDILPIALAH</sequence>
<dbReference type="InterPro" id="IPR051910">
    <property type="entry name" value="ComF/GntX_DNA_util-trans"/>
</dbReference>
<protein>
    <recommendedName>
        <fullName evidence="4">Phosphoribosyltransferase domain-containing protein</fullName>
    </recommendedName>
</protein>
<comment type="similarity">
    <text evidence="1">Belongs to the ComF/GntX family.</text>
</comment>
<dbReference type="InterPro" id="IPR029057">
    <property type="entry name" value="PRTase-like"/>
</dbReference>
<gene>
    <name evidence="2" type="ORF">A3C95_01490</name>
</gene>
<comment type="caution">
    <text evidence="2">The sequence shown here is derived from an EMBL/GenBank/DDBJ whole genome shotgun (WGS) entry which is preliminary data.</text>
</comment>
<evidence type="ECO:0000313" key="2">
    <source>
        <dbReference type="EMBL" id="OGG68861.1"/>
    </source>
</evidence>
<dbReference type="AlphaFoldDB" id="A0A1F6E5F4"/>
<proteinExistence type="inferred from homology"/>
<organism evidence="2 3">
    <name type="scientific">Candidatus Kaiserbacteria bacterium RIFCSPHIGHO2_02_FULL_56_30</name>
    <dbReference type="NCBI Taxonomy" id="1798499"/>
    <lineage>
        <taxon>Bacteria</taxon>
        <taxon>Candidatus Kaiseribacteriota</taxon>
    </lineage>
</organism>
<evidence type="ECO:0008006" key="4">
    <source>
        <dbReference type="Google" id="ProtNLM"/>
    </source>
</evidence>
<dbReference type="SUPFAM" id="SSF53271">
    <property type="entry name" value="PRTase-like"/>
    <property type="match status" value="1"/>
</dbReference>
<dbReference type="CDD" id="cd06223">
    <property type="entry name" value="PRTases_typeI"/>
    <property type="match status" value="1"/>
</dbReference>
<evidence type="ECO:0000313" key="3">
    <source>
        <dbReference type="Proteomes" id="UP000177107"/>
    </source>
</evidence>
<dbReference type="EMBL" id="MFLM01000002">
    <property type="protein sequence ID" value="OGG68861.1"/>
    <property type="molecule type" value="Genomic_DNA"/>
</dbReference>
<dbReference type="PANTHER" id="PTHR47505">
    <property type="entry name" value="DNA UTILIZATION PROTEIN YHGH"/>
    <property type="match status" value="1"/>
</dbReference>
<dbReference type="PANTHER" id="PTHR47505:SF1">
    <property type="entry name" value="DNA UTILIZATION PROTEIN YHGH"/>
    <property type="match status" value="1"/>
</dbReference>
<dbReference type="Gene3D" id="3.40.50.2020">
    <property type="match status" value="1"/>
</dbReference>
<reference evidence="2 3" key="1">
    <citation type="journal article" date="2016" name="Nat. Commun.">
        <title>Thousands of microbial genomes shed light on interconnected biogeochemical processes in an aquifer system.</title>
        <authorList>
            <person name="Anantharaman K."/>
            <person name="Brown C.T."/>
            <person name="Hug L.A."/>
            <person name="Sharon I."/>
            <person name="Castelle C.J."/>
            <person name="Probst A.J."/>
            <person name="Thomas B.C."/>
            <person name="Singh A."/>
            <person name="Wilkins M.J."/>
            <person name="Karaoz U."/>
            <person name="Brodie E.L."/>
            <person name="Williams K.H."/>
            <person name="Hubbard S.S."/>
            <person name="Banfield J.F."/>
        </authorList>
    </citation>
    <scope>NUCLEOTIDE SEQUENCE [LARGE SCALE GENOMIC DNA]</scope>
</reference>
<dbReference type="STRING" id="1798499.A3C95_01490"/>
<name>A0A1F6E5F4_9BACT</name>
<dbReference type="Proteomes" id="UP000177107">
    <property type="component" value="Unassembled WGS sequence"/>
</dbReference>